<dbReference type="OrthoDB" id="5835829at2759"/>
<name>A0A3B6C4Q7_WHEAT</name>
<evidence type="ECO:0000256" key="1">
    <source>
        <dbReference type="ARBA" id="ARBA00022679"/>
    </source>
</evidence>
<dbReference type="GO" id="GO:0016757">
    <property type="term" value="F:glycosyltransferase activity"/>
    <property type="evidence" value="ECO:0000318"/>
    <property type="project" value="GO_Central"/>
</dbReference>
<reference evidence="2" key="2">
    <citation type="submission" date="2018-10" db="UniProtKB">
        <authorList>
            <consortium name="EnsemblPlants"/>
        </authorList>
    </citation>
    <scope>IDENTIFICATION</scope>
</reference>
<dbReference type="InterPro" id="IPR002213">
    <property type="entry name" value="UDP_glucos_trans"/>
</dbReference>
<dbReference type="Gene3D" id="3.40.50.2000">
    <property type="entry name" value="Glycogen Phosphorylase B"/>
    <property type="match status" value="2"/>
</dbReference>
<organism evidence="2">
    <name type="scientific">Triticum aestivum</name>
    <name type="common">Wheat</name>
    <dbReference type="NCBI Taxonomy" id="4565"/>
    <lineage>
        <taxon>Eukaryota</taxon>
        <taxon>Viridiplantae</taxon>
        <taxon>Streptophyta</taxon>
        <taxon>Embryophyta</taxon>
        <taxon>Tracheophyta</taxon>
        <taxon>Spermatophyta</taxon>
        <taxon>Magnoliopsida</taxon>
        <taxon>Liliopsida</taxon>
        <taxon>Poales</taxon>
        <taxon>Poaceae</taxon>
        <taxon>BOP clade</taxon>
        <taxon>Pooideae</taxon>
        <taxon>Triticodae</taxon>
        <taxon>Triticeae</taxon>
        <taxon>Triticinae</taxon>
        <taxon>Triticum</taxon>
    </lineage>
</organism>
<dbReference type="PANTHER" id="PTHR48048">
    <property type="entry name" value="GLYCOSYLTRANSFERASE"/>
    <property type="match status" value="1"/>
</dbReference>
<sequence length="370" mass="39949">MVGAGTNTAMEARKLRVVLYPSPGMGHLVSMIELGKHFAARGLAVTVALIDSPHDTSATDPFLTGVSAANPSISFHRLPQVELLRSEPPVMLTFEVVRLSNTHLRDFLAGDSPAVIVLDFFCGAAIGVAEELGIPAYFFCASGAQILAFFLHLPVLHGKSTRSFGEMGQELVHAPGIPSFPATHAIQRLMDRDSVPYKAFLNMSTNLFRSQGIIVNTFRLLEPRAMDTIVAALCAPSRLRTPPVYSIGPMIKSEEVGMKRGDECLAWLDTQPKGSVVFLSFGSLGRFSAKQTRKVAAGLEASGQRFLWVVRSPPSADSSKNSEKPPEPDLDALLPQGFLESVRIKHDIVLLVRYGLGGSYRVGLVLLGIA</sequence>
<dbReference type="OMA" id="THCAWNS"/>
<dbReference type="InterPro" id="IPR050481">
    <property type="entry name" value="UDP-glycosyltransf_plant"/>
</dbReference>
<dbReference type="SMR" id="A0A3B6C4Q7"/>
<protein>
    <submittedName>
        <fullName evidence="2">Uncharacterized protein</fullName>
    </submittedName>
</protein>
<dbReference type="CDD" id="cd03784">
    <property type="entry name" value="GT1_Gtf-like"/>
    <property type="match status" value="1"/>
</dbReference>
<dbReference type="SUPFAM" id="SSF53756">
    <property type="entry name" value="UDP-Glycosyltransferase/glycogen phosphorylase"/>
    <property type="match status" value="1"/>
</dbReference>
<reference evidence="2" key="1">
    <citation type="submission" date="2018-08" db="EMBL/GenBank/DDBJ databases">
        <authorList>
            <person name="Rossello M."/>
        </authorList>
    </citation>
    <scope>NUCLEOTIDE SEQUENCE [LARGE SCALE GENOMIC DNA]</scope>
    <source>
        <strain evidence="2">cv. Chinese Spring</strain>
    </source>
</reference>
<keyword evidence="1" id="KW-0808">Transferase</keyword>
<accession>A0A3B6C4Q7</accession>
<dbReference type="PANTHER" id="PTHR48048:SF93">
    <property type="entry name" value="GLYCOSYLTRANSFERASE"/>
    <property type="match status" value="1"/>
</dbReference>
<evidence type="ECO:0000313" key="2">
    <source>
        <dbReference type="EnsemblPlants" id="TraesCS2B02G183900.1"/>
    </source>
</evidence>
<keyword evidence="3" id="KW-1185">Reference proteome</keyword>
<dbReference type="Proteomes" id="UP000019116">
    <property type="component" value="Chromosome 2B"/>
</dbReference>
<proteinExistence type="predicted"/>
<dbReference type="GO" id="GO:0035251">
    <property type="term" value="F:UDP-glucosyltransferase activity"/>
    <property type="evidence" value="ECO:0007669"/>
    <property type="project" value="InterPro"/>
</dbReference>
<dbReference type="Gramene" id="TraesCS2B03G0444800.1">
    <property type="protein sequence ID" value="TraesCS2B03G0444800.1.CDS"/>
    <property type="gene ID" value="TraesCS2B03G0444800"/>
</dbReference>
<evidence type="ECO:0000313" key="3">
    <source>
        <dbReference type="Proteomes" id="UP000019116"/>
    </source>
</evidence>
<dbReference type="AlphaFoldDB" id="A0A3B6C4Q7"/>
<dbReference type="Gramene" id="TraesCS2B02G183900.1">
    <property type="protein sequence ID" value="TraesCS2B02G183900.1"/>
    <property type="gene ID" value="TraesCS2B02G183900"/>
</dbReference>
<dbReference type="EnsemblPlants" id="TraesCS2B02G183900.1">
    <property type="protein sequence ID" value="TraesCS2B02G183900.1"/>
    <property type="gene ID" value="TraesCS2B02G183900"/>
</dbReference>
<dbReference type="STRING" id="4565.A0A3B6C4Q7"/>
<dbReference type="FunFam" id="3.40.50.2000:FF:000095">
    <property type="entry name" value="Glycosyltransferase"/>
    <property type="match status" value="1"/>
</dbReference>